<evidence type="ECO:0000313" key="3">
    <source>
        <dbReference type="EMBL" id="MFC4560623.1"/>
    </source>
</evidence>
<protein>
    <submittedName>
        <fullName evidence="3">Uncharacterized protein</fullName>
    </submittedName>
</protein>
<accession>A0ABV9DSN9</accession>
<dbReference type="Proteomes" id="UP001595923">
    <property type="component" value="Unassembled WGS sequence"/>
</dbReference>
<keyword evidence="2" id="KW-0732">Signal</keyword>
<keyword evidence="4" id="KW-1185">Reference proteome</keyword>
<gene>
    <name evidence="3" type="ORF">ACFO4E_02005</name>
</gene>
<evidence type="ECO:0000256" key="2">
    <source>
        <dbReference type="SAM" id="SignalP"/>
    </source>
</evidence>
<comment type="caution">
    <text evidence="3">The sequence shown here is derived from an EMBL/GenBank/DDBJ whole genome shotgun (WGS) entry which is preliminary data.</text>
</comment>
<dbReference type="RefSeq" id="WP_378570886.1">
    <property type="nucleotide sequence ID" value="NZ_JBHSFQ010000001.1"/>
</dbReference>
<evidence type="ECO:0000256" key="1">
    <source>
        <dbReference type="SAM" id="MobiDB-lite"/>
    </source>
</evidence>
<dbReference type="EMBL" id="JBHSFQ010000001">
    <property type="protein sequence ID" value="MFC4560623.1"/>
    <property type="molecule type" value="Genomic_DNA"/>
</dbReference>
<feature type="signal peptide" evidence="2">
    <location>
        <begin position="1"/>
        <end position="27"/>
    </location>
</feature>
<evidence type="ECO:0000313" key="4">
    <source>
        <dbReference type="Proteomes" id="UP001595923"/>
    </source>
</evidence>
<feature type="compositionally biased region" description="Basic and acidic residues" evidence="1">
    <location>
        <begin position="57"/>
        <end position="78"/>
    </location>
</feature>
<reference evidence="4" key="1">
    <citation type="journal article" date="2019" name="Int. J. Syst. Evol. Microbiol.">
        <title>The Global Catalogue of Microorganisms (GCM) 10K type strain sequencing project: providing services to taxonomists for standard genome sequencing and annotation.</title>
        <authorList>
            <consortium name="The Broad Institute Genomics Platform"/>
            <consortium name="The Broad Institute Genome Sequencing Center for Infectious Disease"/>
            <person name="Wu L."/>
            <person name="Ma J."/>
        </authorList>
    </citation>
    <scope>NUCLEOTIDE SEQUENCE [LARGE SCALE GENOMIC DNA]</scope>
    <source>
        <strain evidence="4">XZYJ18</strain>
    </source>
</reference>
<name>A0ABV9DSN9_9ACTN</name>
<feature type="region of interest" description="Disordered" evidence="1">
    <location>
        <begin position="57"/>
        <end position="106"/>
    </location>
</feature>
<organism evidence="3 4">
    <name type="scientific">Nocardiopsis mangrovi</name>
    <dbReference type="NCBI Taxonomy" id="1179818"/>
    <lineage>
        <taxon>Bacteria</taxon>
        <taxon>Bacillati</taxon>
        <taxon>Actinomycetota</taxon>
        <taxon>Actinomycetes</taxon>
        <taxon>Streptosporangiales</taxon>
        <taxon>Nocardiopsidaceae</taxon>
        <taxon>Nocardiopsis</taxon>
    </lineage>
</organism>
<feature type="chain" id="PRO_5046124227" evidence="2">
    <location>
        <begin position="28"/>
        <end position="106"/>
    </location>
</feature>
<feature type="compositionally biased region" description="Polar residues" evidence="1">
    <location>
        <begin position="97"/>
        <end position="106"/>
    </location>
</feature>
<sequence>MKRTSIRRLAFVSIAAPALVIGGPALAMADSIFVSETEAAGPHGAASHQVIAKAIEEGHHREDKNGKGEEHGKEDHGKKGGVFFHEQSDAAGKHGAVSSSTTSKAN</sequence>
<proteinExistence type="predicted"/>